<name>A0ABW4WXE3_9BACT</name>
<dbReference type="InterPro" id="IPR050330">
    <property type="entry name" value="Bact_OuterMem_StrucFunc"/>
</dbReference>
<evidence type="ECO:0000313" key="14">
    <source>
        <dbReference type="EMBL" id="MFD2067282.1"/>
    </source>
</evidence>
<dbReference type="InterPro" id="IPR011250">
    <property type="entry name" value="OMP/PagP_B-barrel"/>
</dbReference>
<feature type="chain" id="PRO_5046991244" evidence="12">
    <location>
        <begin position="20"/>
        <end position="622"/>
    </location>
</feature>
<dbReference type="PANTHER" id="PTHR30329:SF21">
    <property type="entry name" value="LIPOPROTEIN YIAD-RELATED"/>
    <property type="match status" value="1"/>
</dbReference>
<organism evidence="14 15">
    <name type="scientific">Pontibacter silvestris</name>
    <dbReference type="NCBI Taxonomy" id="2305183"/>
    <lineage>
        <taxon>Bacteria</taxon>
        <taxon>Pseudomonadati</taxon>
        <taxon>Bacteroidota</taxon>
        <taxon>Cytophagia</taxon>
        <taxon>Cytophagales</taxon>
        <taxon>Hymenobacteraceae</taxon>
        <taxon>Pontibacter</taxon>
    </lineage>
</organism>
<evidence type="ECO:0000256" key="6">
    <source>
        <dbReference type="ARBA" id="ARBA00023065"/>
    </source>
</evidence>
<dbReference type="PROSITE" id="PS51123">
    <property type="entry name" value="OMPA_2"/>
    <property type="match status" value="1"/>
</dbReference>
<feature type="coiled-coil region" evidence="11">
    <location>
        <begin position="410"/>
        <end position="503"/>
    </location>
</feature>
<proteinExistence type="predicted"/>
<keyword evidence="11" id="KW-0175">Coiled coil</keyword>
<dbReference type="InterPro" id="IPR036737">
    <property type="entry name" value="OmpA-like_sf"/>
</dbReference>
<keyword evidence="7" id="KW-0626">Porin</keyword>
<keyword evidence="8 10" id="KW-0472">Membrane</keyword>
<protein>
    <submittedName>
        <fullName evidence="14">OmpA family protein</fullName>
    </submittedName>
</protein>
<evidence type="ECO:0000256" key="4">
    <source>
        <dbReference type="ARBA" id="ARBA00022692"/>
    </source>
</evidence>
<evidence type="ECO:0000313" key="15">
    <source>
        <dbReference type="Proteomes" id="UP001597369"/>
    </source>
</evidence>
<evidence type="ECO:0000256" key="11">
    <source>
        <dbReference type="SAM" id="Coils"/>
    </source>
</evidence>
<keyword evidence="4" id="KW-0812">Transmembrane</keyword>
<dbReference type="Pfam" id="PF00691">
    <property type="entry name" value="OmpA"/>
    <property type="match status" value="1"/>
</dbReference>
<keyword evidence="3" id="KW-1134">Transmembrane beta strand</keyword>
<dbReference type="PANTHER" id="PTHR30329">
    <property type="entry name" value="STATOR ELEMENT OF FLAGELLAR MOTOR COMPLEX"/>
    <property type="match status" value="1"/>
</dbReference>
<accession>A0ABW4WXE3</accession>
<evidence type="ECO:0000256" key="9">
    <source>
        <dbReference type="ARBA" id="ARBA00023237"/>
    </source>
</evidence>
<reference evidence="15" key="1">
    <citation type="journal article" date="2019" name="Int. J. Syst. Evol. Microbiol.">
        <title>The Global Catalogue of Microorganisms (GCM) 10K type strain sequencing project: providing services to taxonomists for standard genome sequencing and annotation.</title>
        <authorList>
            <consortium name="The Broad Institute Genomics Platform"/>
            <consortium name="The Broad Institute Genome Sequencing Center for Infectious Disease"/>
            <person name="Wu L."/>
            <person name="Ma J."/>
        </authorList>
    </citation>
    <scope>NUCLEOTIDE SEQUENCE [LARGE SCALE GENOMIC DNA]</scope>
    <source>
        <strain evidence="15">JCM 16545</strain>
    </source>
</reference>
<keyword evidence="9" id="KW-0998">Cell outer membrane</keyword>
<dbReference type="InterPro" id="IPR006665">
    <property type="entry name" value="OmpA-like"/>
</dbReference>
<keyword evidence="5 12" id="KW-0732">Signal</keyword>
<evidence type="ECO:0000256" key="7">
    <source>
        <dbReference type="ARBA" id="ARBA00023114"/>
    </source>
</evidence>
<dbReference type="CDD" id="cd07185">
    <property type="entry name" value="OmpA_C-like"/>
    <property type="match status" value="1"/>
</dbReference>
<dbReference type="Gene3D" id="2.40.160.20">
    <property type="match status" value="1"/>
</dbReference>
<evidence type="ECO:0000256" key="12">
    <source>
        <dbReference type="SAM" id="SignalP"/>
    </source>
</evidence>
<dbReference type="Proteomes" id="UP001597369">
    <property type="component" value="Unassembled WGS sequence"/>
</dbReference>
<feature type="signal peptide" evidence="12">
    <location>
        <begin position="1"/>
        <end position="19"/>
    </location>
</feature>
<dbReference type="PRINTS" id="PR01021">
    <property type="entry name" value="OMPADOMAIN"/>
</dbReference>
<evidence type="ECO:0000256" key="2">
    <source>
        <dbReference type="ARBA" id="ARBA00022448"/>
    </source>
</evidence>
<sequence length="622" mass="69395">MRSFIIICVLLFSSKVASAQHDLYKWQLSGYTGIANYINENNSTSDYFNVNDNLVYRVELSRNIGHSIGLSLGYSFGNVRGHDQLHNSFTTGVRMSALRAYFYTDNGWLLNTSAWVAPYFFGGYGLSTFETSSGVIKEESTNVPAIPFGLGLKFRIAERWQLAVQAEAVYLTKSHLQVPALEQNDHNNTYLHTGIRLGYSFGFKESTFKAPRFYAGNLPVLQSVEGLNQPRQNVLEMMLKLEPKEVQINNIPDSANLVQPVSPKRVVILPADTLTASNRIDVDSSSSEGEISEANVVSSEPVQIQGSTTRPIRTISSAGTMIRLDSVVVKSNIPPAPTVQRRIVVAEEPVSQRQGEVVTSEQVEVQEATAVRENKPVRVQETYSLRTEEAVPARASETERVVERVVYVPAESSTERVRSVDADITQLREERLRLAALNAEVSRSQARINALQAERQTDTVMLIKEAAADTSMVQYLQQQAALNDSMLQRLNQYEQELALLRNKTAAPVSEPTAVTPKENVTTVFYPINSYRVPSESLRDLNQVLQVLQQNSDLNVKLTGYTSQSGNAAYNMALSRKRVEALDSFLTDQGIAKKRIRTEYLGDEKSSQKENPLDRKVEIEIIE</sequence>
<comment type="subcellular location">
    <subcellularLocation>
        <location evidence="1">Cell outer membrane</location>
        <topology evidence="1">Multi-pass membrane protein</topology>
    </subcellularLocation>
</comment>
<evidence type="ECO:0000256" key="8">
    <source>
        <dbReference type="ARBA" id="ARBA00023136"/>
    </source>
</evidence>
<keyword evidence="6" id="KW-0406">Ion transport</keyword>
<keyword evidence="2" id="KW-0813">Transport</keyword>
<comment type="caution">
    <text evidence="14">The sequence shown here is derived from an EMBL/GenBank/DDBJ whole genome shotgun (WGS) entry which is preliminary data.</text>
</comment>
<evidence type="ECO:0000256" key="5">
    <source>
        <dbReference type="ARBA" id="ARBA00022729"/>
    </source>
</evidence>
<dbReference type="SUPFAM" id="SSF56925">
    <property type="entry name" value="OMPA-like"/>
    <property type="match status" value="1"/>
</dbReference>
<evidence type="ECO:0000259" key="13">
    <source>
        <dbReference type="PROSITE" id="PS51123"/>
    </source>
</evidence>
<dbReference type="InterPro" id="IPR006664">
    <property type="entry name" value="OMP_bac"/>
</dbReference>
<dbReference type="EMBL" id="JBHUHV010000029">
    <property type="protein sequence ID" value="MFD2067282.1"/>
    <property type="molecule type" value="Genomic_DNA"/>
</dbReference>
<evidence type="ECO:0000256" key="10">
    <source>
        <dbReference type="PROSITE-ProRule" id="PRU00473"/>
    </source>
</evidence>
<keyword evidence="15" id="KW-1185">Reference proteome</keyword>
<dbReference type="RefSeq" id="WP_229960866.1">
    <property type="nucleotide sequence ID" value="NZ_JAJJWI010000009.1"/>
</dbReference>
<gene>
    <name evidence="14" type="ORF">ACFSKU_10345</name>
</gene>
<dbReference type="InterPro" id="IPR027385">
    <property type="entry name" value="Beta-barrel_OMP"/>
</dbReference>
<evidence type="ECO:0000256" key="1">
    <source>
        <dbReference type="ARBA" id="ARBA00004571"/>
    </source>
</evidence>
<evidence type="ECO:0000256" key="3">
    <source>
        <dbReference type="ARBA" id="ARBA00022452"/>
    </source>
</evidence>
<dbReference type="Pfam" id="PF13505">
    <property type="entry name" value="OMP_b-brl"/>
    <property type="match status" value="1"/>
</dbReference>
<dbReference type="SUPFAM" id="SSF103088">
    <property type="entry name" value="OmpA-like"/>
    <property type="match status" value="1"/>
</dbReference>
<dbReference type="Gene3D" id="3.30.1330.60">
    <property type="entry name" value="OmpA-like domain"/>
    <property type="match status" value="1"/>
</dbReference>
<feature type="domain" description="OmpA-like" evidence="13">
    <location>
        <begin position="512"/>
        <end position="622"/>
    </location>
</feature>